<dbReference type="InterPro" id="IPR048020">
    <property type="entry name" value="Transpos_IS3"/>
</dbReference>
<sequence length="297" mass="34107">MARLEEPGALVKAQTVVILKSEHKLEDLLEAASLARSTYFYHQSRLTQQDKHGALKQAIHQIFIGSKRRYGYRRILLQLRSQGWKVNHKLVYKLMDQMNLKSKVRPRKKYSSYQGQISYIAENLLNRNFTPNKPNIAWVSDVTEFRVCGTKVYLSPIMDLYDRTILSYELSLSPNTTFTAKSLRDAMSWHGPAEGLIVHTDQGFQYQHSSWKKLIEGAGGVQSMSRKGNCYDNAVMENFFGHLKSEVYHGESFASVEDFCQAVDDYIYWYNNGRLQERLKGLAPMGYRSQALAALTV</sequence>
<organism evidence="3 4">
    <name type="scientific">Rothia nasimurium</name>
    <dbReference type="NCBI Taxonomy" id="85336"/>
    <lineage>
        <taxon>Bacteria</taxon>
        <taxon>Bacillati</taxon>
        <taxon>Actinomycetota</taxon>
        <taxon>Actinomycetes</taxon>
        <taxon>Micrococcales</taxon>
        <taxon>Micrococcaceae</taxon>
        <taxon>Rothia</taxon>
    </lineage>
</organism>
<comment type="caution">
    <text evidence="3">The sequence shown here is derived from an EMBL/GenBank/DDBJ whole genome shotgun (WGS) entry which is preliminary data.</text>
</comment>
<proteinExistence type="predicted"/>
<dbReference type="GO" id="GO:0003676">
    <property type="term" value="F:nucleic acid binding"/>
    <property type="evidence" value="ECO:0007669"/>
    <property type="project" value="InterPro"/>
</dbReference>
<gene>
    <name evidence="3" type="ORF">E4U03_12555</name>
</gene>
<dbReference type="PANTHER" id="PTHR46889">
    <property type="entry name" value="TRANSPOSASE INSF FOR INSERTION SEQUENCE IS3B-RELATED"/>
    <property type="match status" value="1"/>
</dbReference>
<dbReference type="AlphaFoldDB" id="A0A4Y9F044"/>
<evidence type="ECO:0000313" key="4">
    <source>
        <dbReference type="Proteomes" id="UP000297951"/>
    </source>
</evidence>
<evidence type="ECO:0000313" key="3">
    <source>
        <dbReference type="EMBL" id="TFU19100.1"/>
    </source>
</evidence>
<dbReference type="PROSITE" id="PS50994">
    <property type="entry name" value="INTEGRASE"/>
    <property type="match status" value="1"/>
</dbReference>
<evidence type="ECO:0000259" key="2">
    <source>
        <dbReference type="PROSITE" id="PS50994"/>
    </source>
</evidence>
<dbReference type="InterPro" id="IPR012337">
    <property type="entry name" value="RNaseH-like_sf"/>
</dbReference>
<name>A0A4Y9F044_9MICC</name>
<dbReference type="Pfam" id="PF00665">
    <property type="entry name" value="rve"/>
    <property type="match status" value="1"/>
</dbReference>
<evidence type="ECO:0000256" key="1">
    <source>
        <dbReference type="ARBA" id="ARBA00002286"/>
    </source>
</evidence>
<dbReference type="Proteomes" id="UP000297951">
    <property type="component" value="Unassembled WGS sequence"/>
</dbReference>
<protein>
    <submittedName>
        <fullName evidence="3">IS3 family transposase</fullName>
    </submittedName>
</protein>
<dbReference type="InterPro" id="IPR025948">
    <property type="entry name" value="HTH-like_dom"/>
</dbReference>
<feature type="domain" description="Integrase catalytic" evidence="2">
    <location>
        <begin position="130"/>
        <end position="292"/>
    </location>
</feature>
<dbReference type="Pfam" id="PF13276">
    <property type="entry name" value="HTH_21"/>
    <property type="match status" value="1"/>
</dbReference>
<dbReference type="Pfam" id="PF13333">
    <property type="entry name" value="rve_2"/>
    <property type="match status" value="1"/>
</dbReference>
<dbReference type="SUPFAM" id="SSF53098">
    <property type="entry name" value="Ribonuclease H-like"/>
    <property type="match status" value="1"/>
</dbReference>
<reference evidence="3 4" key="1">
    <citation type="submission" date="2019-03" db="EMBL/GenBank/DDBJ databases">
        <title>Diversity of the mouse oral microbiome.</title>
        <authorList>
            <person name="Joseph S."/>
            <person name="Aduse-Opoku J."/>
            <person name="Curtis M."/>
            <person name="Wade W."/>
            <person name="Hashim A."/>
        </authorList>
    </citation>
    <scope>NUCLEOTIDE SEQUENCE [LARGE SCALE GENOMIC DNA]</scope>
    <source>
        <strain evidence="4">irhom_31</strain>
    </source>
</reference>
<dbReference type="OrthoDB" id="4281720at2"/>
<dbReference type="EMBL" id="SPQC01000100">
    <property type="protein sequence ID" value="TFU19100.1"/>
    <property type="molecule type" value="Genomic_DNA"/>
</dbReference>
<dbReference type="InterPro" id="IPR036397">
    <property type="entry name" value="RNaseH_sf"/>
</dbReference>
<accession>A0A4Y9F044</accession>
<dbReference type="GO" id="GO:0015074">
    <property type="term" value="P:DNA integration"/>
    <property type="evidence" value="ECO:0007669"/>
    <property type="project" value="InterPro"/>
</dbReference>
<dbReference type="PANTHER" id="PTHR46889:SF4">
    <property type="entry name" value="TRANSPOSASE INSO FOR INSERTION SEQUENCE ELEMENT IS911B-RELATED"/>
    <property type="match status" value="1"/>
</dbReference>
<dbReference type="NCBIfam" id="NF033516">
    <property type="entry name" value="transpos_IS3"/>
    <property type="match status" value="1"/>
</dbReference>
<dbReference type="Gene3D" id="3.30.420.10">
    <property type="entry name" value="Ribonuclease H-like superfamily/Ribonuclease H"/>
    <property type="match status" value="1"/>
</dbReference>
<dbReference type="InterPro" id="IPR001584">
    <property type="entry name" value="Integrase_cat-core"/>
</dbReference>
<comment type="function">
    <text evidence="1">Involved in the transposition of the insertion sequence.</text>
</comment>
<dbReference type="InterPro" id="IPR050900">
    <property type="entry name" value="Transposase_IS3/IS150/IS904"/>
</dbReference>